<organism evidence="5 6">
    <name type="scientific">Oceanipulchritudo coccoides</name>
    <dbReference type="NCBI Taxonomy" id="2706888"/>
    <lineage>
        <taxon>Bacteria</taxon>
        <taxon>Pseudomonadati</taxon>
        <taxon>Verrucomicrobiota</taxon>
        <taxon>Opitutia</taxon>
        <taxon>Puniceicoccales</taxon>
        <taxon>Oceanipulchritudinaceae</taxon>
        <taxon>Oceanipulchritudo</taxon>
    </lineage>
</organism>
<dbReference type="GO" id="GO:0005524">
    <property type="term" value="F:ATP binding"/>
    <property type="evidence" value="ECO:0007669"/>
    <property type="project" value="UniProtKB-KW"/>
</dbReference>
<keyword evidence="2" id="KW-0547">Nucleotide-binding</keyword>
<dbReference type="PANTHER" id="PTHR30258">
    <property type="entry name" value="TYPE II SECRETION SYSTEM PROTEIN GSPE-RELATED"/>
    <property type="match status" value="1"/>
</dbReference>
<dbReference type="AlphaFoldDB" id="A0A6B2M2U0"/>
<evidence type="ECO:0000259" key="4">
    <source>
        <dbReference type="PROSITE" id="PS00662"/>
    </source>
</evidence>
<dbReference type="EMBL" id="JAAGNX010000002">
    <property type="protein sequence ID" value="NDV62125.1"/>
    <property type="molecule type" value="Genomic_DNA"/>
</dbReference>
<keyword evidence="6" id="KW-1185">Reference proteome</keyword>
<dbReference type="SUPFAM" id="SSF52540">
    <property type="entry name" value="P-loop containing nucleoside triphosphate hydrolases"/>
    <property type="match status" value="1"/>
</dbReference>
<dbReference type="InterPro" id="IPR001482">
    <property type="entry name" value="T2SS/T4SS_dom"/>
</dbReference>
<evidence type="ECO:0000256" key="3">
    <source>
        <dbReference type="ARBA" id="ARBA00022840"/>
    </source>
</evidence>
<dbReference type="RefSeq" id="WP_163963753.1">
    <property type="nucleotide sequence ID" value="NZ_JAAGNX010000002.1"/>
</dbReference>
<dbReference type="CDD" id="cd01129">
    <property type="entry name" value="PulE-GspE-like"/>
    <property type="match status" value="1"/>
</dbReference>
<dbReference type="Gene3D" id="3.40.50.300">
    <property type="entry name" value="P-loop containing nucleotide triphosphate hydrolases"/>
    <property type="match status" value="1"/>
</dbReference>
<accession>A0A6B2M2U0</accession>
<feature type="domain" description="Bacterial type II secretion system protein E" evidence="4">
    <location>
        <begin position="343"/>
        <end position="357"/>
    </location>
</feature>
<gene>
    <name evidence="5" type="primary">cpaF</name>
    <name evidence="5" type="ORF">G0Q06_06675</name>
</gene>
<evidence type="ECO:0000256" key="1">
    <source>
        <dbReference type="ARBA" id="ARBA00006611"/>
    </source>
</evidence>
<dbReference type="Proteomes" id="UP000478417">
    <property type="component" value="Unassembled WGS sequence"/>
</dbReference>
<name>A0A6B2M2U0_9BACT</name>
<sequence length="468" mass="51721">MVPDPLTKEMWEKVVGEWRTRGEEFTLMEWIIHSRCLTETVLKQSLAAGTGSRMLEEILPVCDSEKDASSSVLENNGFLVGKDSENRKVVAGGKELPPSLEEYLGVNHFSWEWVLLNPVRKSNSKPDFAAGSEKESSPDQSTLMKRVESLLIEASANFASDIHFERFDGRLVIRRKERGGMENMGIWKEPECSECLRILKRQANISTAQLSLPQDGRLEVKQGPSRLSFRVSHIHAVNGESLVLRLIGKESILPEPEQLGMPSTLSTRAKTSLLYERGIVLCTGSTGSGKTTTMCSLISSLNKHCLKILTIEDPIEFDLSNATQCAVNPSTGWTFSEALKAFLRQDPDIIMIGEIRDEESAAMACRAGLTGHSVLSSLHAHSPVAALDRLQAWGLAPGILAESIRLVIHQKLTVNPKSKIRKAHFKWISGDPDEIYSYYLNKTIPASWPVPDNPLAPSTSDGVSYPVT</sequence>
<dbReference type="Gene3D" id="3.30.450.90">
    <property type="match status" value="1"/>
</dbReference>
<dbReference type="GO" id="GO:0005886">
    <property type="term" value="C:plasma membrane"/>
    <property type="evidence" value="ECO:0007669"/>
    <property type="project" value="TreeGrafter"/>
</dbReference>
<protein>
    <submittedName>
        <fullName evidence="5">Flp pilus assembly complex ATPase component</fullName>
    </submittedName>
</protein>
<keyword evidence="3" id="KW-0067">ATP-binding</keyword>
<dbReference type="PANTHER" id="PTHR30258:SF3">
    <property type="entry name" value="SLL1921 PROTEIN"/>
    <property type="match status" value="1"/>
</dbReference>
<proteinExistence type="inferred from homology"/>
<dbReference type="GO" id="GO:0016887">
    <property type="term" value="F:ATP hydrolysis activity"/>
    <property type="evidence" value="ECO:0007669"/>
    <property type="project" value="TreeGrafter"/>
</dbReference>
<evidence type="ECO:0000256" key="2">
    <source>
        <dbReference type="ARBA" id="ARBA00022741"/>
    </source>
</evidence>
<dbReference type="PROSITE" id="PS00662">
    <property type="entry name" value="T2SP_E"/>
    <property type="match status" value="1"/>
</dbReference>
<comment type="caution">
    <text evidence="5">The sequence shown here is derived from an EMBL/GenBank/DDBJ whole genome shotgun (WGS) entry which is preliminary data.</text>
</comment>
<dbReference type="Pfam" id="PF00437">
    <property type="entry name" value="T2SSE"/>
    <property type="match status" value="1"/>
</dbReference>
<dbReference type="InterPro" id="IPR027417">
    <property type="entry name" value="P-loop_NTPase"/>
</dbReference>
<evidence type="ECO:0000313" key="6">
    <source>
        <dbReference type="Proteomes" id="UP000478417"/>
    </source>
</evidence>
<reference evidence="5 6" key="1">
    <citation type="submission" date="2020-02" db="EMBL/GenBank/DDBJ databases">
        <title>Albibacoteraceae fam. nov., the first described family within the subdivision 4 Verrucomicrobia.</title>
        <authorList>
            <person name="Xi F."/>
        </authorList>
    </citation>
    <scope>NUCLEOTIDE SEQUENCE [LARGE SCALE GENOMIC DNA]</scope>
    <source>
        <strain evidence="5 6">CK1056</strain>
    </source>
</reference>
<evidence type="ECO:0000313" key="5">
    <source>
        <dbReference type="EMBL" id="NDV62125.1"/>
    </source>
</evidence>
<comment type="similarity">
    <text evidence="1">Belongs to the GSP E family.</text>
</comment>